<gene>
    <name evidence="2" type="ORF">nbrc107696_23270</name>
</gene>
<evidence type="ECO:0000256" key="1">
    <source>
        <dbReference type="SAM" id="SignalP"/>
    </source>
</evidence>
<dbReference type="Proteomes" id="UP000444960">
    <property type="component" value="Unassembled WGS sequence"/>
</dbReference>
<keyword evidence="3" id="KW-1185">Reference proteome</keyword>
<proteinExistence type="predicted"/>
<evidence type="ECO:0000313" key="3">
    <source>
        <dbReference type="Proteomes" id="UP000444960"/>
    </source>
</evidence>
<name>A0A7I9V9V6_9ACTN</name>
<evidence type="ECO:0000313" key="2">
    <source>
        <dbReference type="EMBL" id="GEE01881.1"/>
    </source>
</evidence>
<organism evidence="2 3">
    <name type="scientific">Gordonia spumicola</name>
    <dbReference type="NCBI Taxonomy" id="589161"/>
    <lineage>
        <taxon>Bacteria</taxon>
        <taxon>Bacillati</taxon>
        <taxon>Actinomycetota</taxon>
        <taxon>Actinomycetes</taxon>
        <taxon>Mycobacteriales</taxon>
        <taxon>Gordoniaceae</taxon>
        <taxon>Gordonia</taxon>
    </lineage>
</organism>
<keyword evidence="1" id="KW-0732">Signal</keyword>
<dbReference type="EMBL" id="BJOV01000005">
    <property type="protein sequence ID" value="GEE01881.1"/>
    <property type="molecule type" value="Genomic_DNA"/>
</dbReference>
<dbReference type="RefSeq" id="WP_161895673.1">
    <property type="nucleotide sequence ID" value="NZ_BJOV01000005.1"/>
</dbReference>
<accession>A0A7I9V9V6</accession>
<dbReference type="AlphaFoldDB" id="A0A7I9V9V6"/>
<reference evidence="3" key="1">
    <citation type="submission" date="2019-06" db="EMBL/GenBank/DDBJ databases">
        <title>Gordonia isolated from sludge of a wastewater treatment plant.</title>
        <authorList>
            <person name="Tamura T."/>
            <person name="Aoyama K."/>
            <person name="Kang Y."/>
            <person name="Saito S."/>
            <person name="Akiyama N."/>
            <person name="Yazawa K."/>
            <person name="Gonoi T."/>
            <person name="Mikami Y."/>
        </authorList>
    </citation>
    <scope>NUCLEOTIDE SEQUENCE [LARGE SCALE GENOMIC DNA]</scope>
    <source>
        <strain evidence="3">NBRC 107696</strain>
    </source>
</reference>
<feature type="chain" id="PRO_5029471395" evidence="1">
    <location>
        <begin position="35"/>
        <end position="192"/>
    </location>
</feature>
<comment type="caution">
    <text evidence="2">The sequence shown here is derived from an EMBL/GenBank/DDBJ whole genome shotgun (WGS) entry which is preliminary data.</text>
</comment>
<dbReference type="OrthoDB" id="9903983at2"/>
<sequence length="192" mass="21449">MSRSSMSLRRLFVVAAALVLSVCGVAATAPPVQAAPLLPRISNIWGAYRFRMPVNPKLFAPSYWFEAWMPGSWDPQAYESHGYGGRVRVGLQLISEYSPDPYYDAGGQGPTVDVAGQSPLRKWVLARNDARSVAVKVYAQHGIRYRYGDGWSDIWYPGCTLKVWGKLVDHRDPSPAASAKLTDYAWCYGYFY</sequence>
<protein>
    <submittedName>
        <fullName evidence="2">Uncharacterized protein</fullName>
    </submittedName>
</protein>
<feature type="signal peptide" evidence="1">
    <location>
        <begin position="1"/>
        <end position="34"/>
    </location>
</feature>